<comment type="caution">
    <text evidence="1">The sequence shown here is derived from an EMBL/GenBank/DDBJ whole genome shotgun (WGS) entry which is preliminary data.</text>
</comment>
<name>A0ABS4QFN0_9NOCA</name>
<reference evidence="1 2" key="1">
    <citation type="submission" date="2021-03" db="EMBL/GenBank/DDBJ databases">
        <title>Sequencing the genomes of 1000 actinobacteria strains.</title>
        <authorList>
            <person name="Klenk H.-P."/>
        </authorList>
    </citation>
    <scope>NUCLEOTIDE SEQUENCE [LARGE SCALE GENOMIC DNA]</scope>
    <source>
        <strain evidence="1 2">DSM 45516</strain>
    </source>
</reference>
<dbReference type="Proteomes" id="UP001519325">
    <property type="component" value="Unassembled WGS sequence"/>
</dbReference>
<organism evidence="1 2">
    <name type="scientific">Nocardia goodfellowii</name>
    <dbReference type="NCBI Taxonomy" id="882446"/>
    <lineage>
        <taxon>Bacteria</taxon>
        <taxon>Bacillati</taxon>
        <taxon>Actinomycetota</taxon>
        <taxon>Actinomycetes</taxon>
        <taxon>Mycobacteriales</taxon>
        <taxon>Nocardiaceae</taxon>
        <taxon>Nocardia</taxon>
    </lineage>
</organism>
<evidence type="ECO:0000313" key="1">
    <source>
        <dbReference type="EMBL" id="MBP2190487.1"/>
    </source>
</evidence>
<dbReference type="EMBL" id="JAGGMR010000001">
    <property type="protein sequence ID" value="MBP2190487.1"/>
    <property type="molecule type" value="Genomic_DNA"/>
</dbReference>
<dbReference type="RefSeq" id="WP_209890678.1">
    <property type="nucleotide sequence ID" value="NZ_JAGGMR010000001.1"/>
</dbReference>
<keyword evidence="2" id="KW-1185">Reference proteome</keyword>
<accession>A0ABS4QFN0</accession>
<gene>
    <name evidence="1" type="ORF">BJ987_003388</name>
</gene>
<sequence length="60" mass="7012">MKYDDHPSRHYYWDNYVPNFRQIRVGDAIAVWDNEELVGASVIETIDSWEGTKPRGRCPG</sequence>
<evidence type="ECO:0000313" key="2">
    <source>
        <dbReference type="Proteomes" id="UP001519325"/>
    </source>
</evidence>
<protein>
    <submittedName>
        <fullName evidence="1">Uncharacterized protein</fullName>
    </submittedName>
</protein>
<proteinExistence type="predicted"/>